<evidence type="ECO:0000313" key="2">
    <source>
        <dbReference type="Proteomes" id="UP000464658"/>
    </source>
</evidence>
<proteinExistence type="predicted"/>
<sequence>MNVTKAPESKGKVDIRRIQTLTSNNIEAVKFLEPWRQGQFYERTVIEDCLDPQNYYTAVQRVIEEEGDEYLRTLFSKNLSLILKFLF</sequence>
<gene>
    <name evidence="1" type="ORF">BsIDN1_68910</name>
</gene>
<name>A0A5S9MJL7_BACIA</name>
<protein>
    <submittedName>
        <fullName evidence="1">Uncharacterized protein</fullName>
    </submittedName>
</protein>
<evidence type="ECO:0000313" key="1">
    <source>
        <dbReference type="EMBL" id="BBP93273.1"/>
    </source>
</evidence>
<dbReference type="EMBL" id="AP021906">
    <property type="protein sequence ID" value="BBP93273.1"/>
    <property type="molecule type" value="Genomic_DNA"/>
</dbReference>
<organism evidence="1 2">
    <name type="scientific">Bacillus safensis</name>
    <dbReference type="NCBI Taxonomy" id="561879"/>
    <lineage>
        <taxon>Bacteria</taxon>
        <taxon>Bacillati</taxon>
        <taxon>Bacillota</taxon>
        <taxon>Bacilli</taxon>
        <taxon>Bacillales</taxon>
        <taxon>Bacillaceae</taxon>
        <taxon>Bacillus</taxon>
    </lineage>
</organism>
<dbReference type="AlphaFoldDB" id="A0A5S9MJL7"/>
<reference evidence="1 2" key="1">
    <citation type="submission" date="2019-12" db="EMBL/GenBank/DDBJ databases">
        <title>Full genome sequence of a Bacillus safensis strain isolated from commercially available natto in Indonesia.</title>
        <authorList>
            <person name="Yoshida M."/>
            <person name="Uomi M."/>
            <person name="Waturangi D."/>
            <person name="Ekaputri J.J."/>
            <person name="Setiamarga D.H.E."/>
        </authorList>
    </citation>
    <scope>NUCLEOTIDE SEQUENCE [LARGE SCALE GENOMIC DNA]</scope>
    <source>
        <strain evidence="1 2">IDN1</strain>
    </source>
</reference>
<accession>A0A5S9MJL7</accession>
<dbReference type="Proteomes" id="UP000464658">
    <property type="component" value="Chromosome"/>
</dbReference>